<dbReference type="AlphaFoldDB" id="A0A8H4A5D5"/>
<dbReference type="PANTHER" id="PTHR24114:SF2">
    <property type="entry name" value="F-BOX DOMAIN-CONTAINING PROTEIN-RELATED"/>
    <property type="match status" value="1"/>
</dbReference>
<dbReference type="Pfam" id="PF13516">
    <property type="entry name" value="LRR_6"/>
    <property type="match status" value="2"/>
</dbReference>
<dbReference type="Proteomes" id="UP000439903">
    <property type="component" value="Unassembled WGS sequence"/>
</dbReference>
<accession>A0A8H4A5D5</accession>
<dbReference type="InterPro" id="IPR032675">
    <property type="entry name" value="LRR_dom_sf"/>
</dbReference>
<dbReference type="EMBL" id="WTPW01001454">
    <property type="protein sequence ID" value="KAF0434398.1"/>
    <property type="molecule type" value="Genomic_DNA"/>
</dbReference>
<dbReference type="Gene3D" id="3.80.10.10">
    <property type="entry name" value="Ribonuclease Inhibitor"/>
    <property type="match status" value="1"/>
</dbReference>
<protein>
    <submittedName>
        <fullName evidence="1">Protein NLRC3-like</fullName>
    </submittedName>
</protein>
<keyword evidence="2" id="KW-1185">Reference proteome</keyword>
<dbReference type="InterPro" id="IPR001611">
    <property type="entry name" value="Leu-rich_rpt"/>
</dbReference>
<dbReference type="OrthoDB" id="120976at2759"/>
<proteinExistence type="predicted"/>
<comment type="caution">
    <text evidence="1">The sequence shown here is derived from an EMBL/GenBank/DDBJ whole genome shotgun (WGS) entry which is preliminary data.</text>
</comment>
<organism evidence="1 2">
    <name type="scientific">Gigaspora margarita</name>
    <dbReference type="NCBI Taxonomy" id="4874"/>
    <lineage>
        <taxon>Eukaryota</taxon>
        <taxon>Fungi</taxon>
        <taxon>Fungi incertae sedis</taxon>
        <taxon>Mucoromycota</taxon>
        <taxon>Glomeromycotina</taxon>
        <taxon>Glomeromycetes</taxon>
        <taxon>Diversisporales</taxon>
        <taxon>Gigasporaceae</taxon>
        <taxon>Gigaspora</taxon>
    </lineage>
</organism>
<dbReference type="InterPro" id="IPR052394">
    <property type="entry name" value="LRR-containing"/>
</dbReference>
<evidence type="ECO:0000313" key="2">
    <source>
        <dbReference type="Proteomes" id="UP000439903"/>
    </source>
</evidence>
<dbReference type="Pfam" id="PF00560">
    <property type="entry name" value="LRR_1"/>
    <property type="match status" value="1"/>
</dbReference>
<dbReference type="PANTHER" id="PTHR24114">
    <property type="entry name" value="LEUCINE RICH REPEAT FAMILY PROTEIN"/>
    <property type="match status" value="1"/>
</dbReference>
<evidence type="ECO:0000313" key="1">
    <source>
        <dbReference type="EMBL" id="KAF0434398.1"/>
    </source>
</evidence>
<dbReference type="SUPFAM" id="SSF52047">
    <property type="entry name" value="RNI-like"/>
    <property type="match status" value="1"/>
</dbReference>
<gene>
    <name evidence="1" type="ORF">F8M41_004893</name>
</gene>
<reference evidence="1 2" key="1">
    <citation type="journal article" date="2019" name="Environ. Microbiol.">
        <title>At the nexus of three kingdoms: the genome of the mycorrhizal fungus Gigaspora margarita provides insights into plant, endobacterial and fungal interactions.</title>
        <authorList>
            <person name="Venice F."/>
            <person name="Ghignone S."/>
            <person name="Salvioli di Fossalunga A."/>
            <person name="Amselem J."/>
            <person name="Novero M."/>
            <person name="Xianan X."/>
            <person name="Sedzielewska Toro K."/>
            <person name="Morin E."/>
            <person name="Lipzen A."/>
            <person name="Grigoriev I.V."/>
            <person name="Henrissat B."/>
            <person name="Martin F.M."/>
            <person name="Bonfante P."/>
        </authorList>
    </citation>
    <scope>NUCLEOTIDE SEQUENCE [LARGE SCALE GENOMIC DNA]</scope>
    <source>
        <strain evidence="1 2">BEG34</strain>
    </source>
</reference>
<sequence length="275" mass="30899">MPSLTIPYNFTESSEDLCNFVADGLYKNTNLNSLDLSRNYLGSMRGEALYFGFQDSKKCLTFLNSYISTESSENLCNSVADVLYQWSHLRTNNQRSNIIITLELHNSNLDSKRKIFAITLCNHNYFGLVRGETLAKTLYVNYTLISLDLEANNLGIIGGRSNSRSAATNYTLTSLYLSRNNLNDEKGKALAKVLHSNIALTTLDLSNNNIPPKAEKDLWMSFAKTPHSFPCIRLTNSSNKRGKLLQIFKCGISLANALCENKVDFFGSSTQSYWF</sequence>
<name>A0A8H4A5D5_GIGMA</name>